<keyword evidence="1" id="KW-0560">Oxidoreductase</keyword>
<dbReference type="InterPro" id="IPR050493">
    <property type="entry name" value="FAD-dep_Monooxygenase_BioMet"/>
</dbReference>
<reference evidence="4" key="1">
    <citation type="submission" date="2020-05" db="EMBL/GenBank/DDBJ databases">
        <authorList>
            <person name="Chiriac C."/>
            <person name="Salcher M."/>
            <person name="Ghai R."/>
            <person name="Kavagutti S V."/>
        </authorList>
    </citation>
    <scope>NUCLEOTIDE SEQUENCE</scope>
</reference>
<dbReference type="SUPFAM" id="SSF54373">
    <property type="entry name" value="FAD-linked reductases, C-terminal domain"/>
    <property type="match status" value="1"/>
</dbReference>
<dbReference type="InterPro" id="IPR036188">
    <property type="entry name" value="FAD/NAD-bd_sf"/>
</dbReference>
<sequence>MRVIIAGGGIGGLTAAMALHARGIDVQVYESVVELQPLGVGINLLPHAMAHLQRLDLLDVVLPLGVPTAELCFFNRFGQLIWREPRGLAAGYPIPQLSVHRGHLHMALLAEARRRLGDAAVLNAHAVQTFREDESGRVMVEVLDRVADRTVTETADVLVGADGIHSAIRQHFYPDEGPPSWQGDILWRATSRWKPFLTGRSMFMAGHLPHKFVAYPLSEVGDDGMCTVNWIAELDRRAFGMTSREDWNRRGNFNDFMPHFEDWVFDWLDIPAMCRQTDTAFEFPMIDRDPLDRWTFGSVTLLGDAAHPMYPIGSNGASQAIVDGLVLADALVQDGVAAGLARYEAERRPRTSQIVLSNRKHGPERVMDLAEQRAPSGFTDVNEVFAPGELEVVAAQYRQLAGFDLDSILKGGK</sequence>
<evidence type="ECO:0000259" key="3">
    <source>
        <dbReference type="Pfam" id="PF01494"/>
    </source>
</evidence>
<dbReference type="AlphaFoldDB" id="A0A6J6UGA5"/>
<accession>A0A6J6UGA5</accession>
<keyword evidence="2" id="KW-0503">Monooxygenase</keyword>
<dbReference type="PANTHER" id="PTHR13789">
    <property type="entry name" value="MONOOXYGENASE"/>
    <property type="match status" value="1"/>
</dbReference>
<organism evidence="4">
    <name type="scientific">freshwater metagenome</name>
    <dbReference type="NCBI Taxonomy" id="449393"/>
    <lineage>
        <taxon>unclassified sequences</taxon>
        <taxon>metagenomes</taxon>
        <taxon>ecological metagenomes</taxon>
    </lineage>
</organism>
<dbReference type="EMBL" id="CAFBQP010000132">
    <property type="protein sequence ID" value="CAB5068235.1"/>
    <property type="molecule type" value="Genomic_DNA"/>
</dbReference>
<evidence type="ECO:0000313" key="4">
    <source>
        <dbReference type="EMBL" id="CAB4758098.1"/>
    </source>
</evidence>
<name>A0A6J6UGA5_9ZZZZ</name>
<dbReference type="PANTHER" id="PTHR13789:SF268">
    <property type="entry name" value="5-METHYLPHENAZINE-1-CARBOXYLATE 1-MONOOXYGENASE"/>
    <property type="match status" value="1"/>
</dbReference>
<proteinExistence type="predicted"/>
<dbReference type="Gene3D" id="3.50.50.60">
    <property type="entry name" value="FAD/NAD(P)-binding domain"/>
    <property type="match status" value="1"/>
</dbReference>
<gene>
    <name evidence="4" type="ORF">UFOPK2806_01457</name>
    <name evidence="5" type="ORF">UFOPK4306_02332</name>
</gene>
<feature type="domain" description="FAD-binding" evidence="3">
    <location>
        <begin position="2"/>
        <end position="171"/>
    </location>
</feature>
<dbReference type="NCBIfam" id="NF005720">
    <property type="entry name" value="PRK07538.1"/>
    <property type="match status" value="1"/>
</dbReference>
<evidence type="ECO:0000256" key="1">
    <source>
        <dbReference type="ARBA" id="ARBA00023002"/>
    </source>
</evidence>
<protein>
    <submittedName>
        <fullName evidence="4">Unannotated protein</fullName>
    </submittedName>
</protein>
<dbReference type="EMBL" id="CAEZYY010000019">
    <property type="protein sequence ID" value="CAB4758098.1"/>
    <property type="molecule type" value="Genomic_DNA"/>
</dbReference>
<dbReference type="GO" id="GO:0071949">
    <property type="term" value="F:FAD binding"/>
    <property type="evidence" value="ECO:0007669"/>
    <property type="project" value="InterPro"/>
</dbReference>
<dbReference type="Pfam" id="PF01494">
    <property type="entry name" value="FAD_binding_3"/>
    <property type="match status" value="2"/>
</dbReference>
<dbReference type="PRINTS" id="PR00420">
    <property type="entry name" value="RNGMNOXGNASE"/>
</dbReference>
<dbReference type="InterPro" id="IPR002938">
    <property type="entry name" value="FAD-bd"/>
</dbReference>
<dbReference type="SUPFAM" id="SSF51905">
    <property type="entry name" value="FAD/NAD(P)-binding domain"/>
    <property type="match status" value="1"/>
</dbReference>
<feature type="domain" description="FAD-binding" evidence="3">
    <location>
        <begin position="291"/>
        <end position="355"/>
    </location>
</feature>
<dbReference type="Gene3D" id="3.30.9.30">
    <property type="match status" value="1"/>
</dbReference>
<evidence type="ECO:0000313" key="5">
    <source>
        <dbReference type="EMBL" id="CAB5068235.1"/>
    </source>
</evidence>
<dbReference type="GO" id="GO:0004497">
    <property type="term" value="F:monooxygenase activity"/>
    <property type="evidence" value="ECO:0007669"/>
    <property type="project" value="UniProtKB-KW"/>
</dbReference>
<evidence type="ECO:0000256" key="2">
    <source>
        <dbReference type="ARBA" id="ARBA00023033"/>
    </source>
</evidence>